<keyword evidence="3" id="KW-1185">Reference proteome</keyword>
<reference evidence="2 3" key="1">
    <citation type="submission" date="2023-07" db="EMBL/GenBank/DDBJ databases">
        <title>Genomic Encyclopedia of Type Strains, Phase IV (KMG-IV): sequencing the most valuable type-strain genomes for metagenomic binning, comparative biology and taxonomic classification.</title>
        <authorList>
            <person name="Goeker M."/>
        </authorList>
    </citation>
    <scope>NUCLEOTIDE SEQUENCE [LARGE SCALE GENOMIC DNA]</scope>
    <source>
        <strain evidence="2 3">DSM 18695</strain>
    </source>
</reference>
<dbReference type="SUPFAM" id="SSF47413">
    <property type="entry name" value="lambda repressor-like DNA-binding domains"/>
    <property type="match status" value="1"/>
</dbReference>
<dbReference type="Pfam" id="PF01381">
    <property type="entry name" value="HTH_3"/>
    <property type="match status" value="1"/>
</dbReference>
<proteinExistence type="predicted"/>
<sequence>MPKSVFTGAYATMLAVLVAARREAGVTQIELAQRLGRTQSFVSQIERGVRRLDVIEFYAVAKAMKIDPVVLFAAVAKKLPDSVSI</sequence>
<accession>A0ABU0IW54</accession>
<feature type="domain" description="HTH cro/C1-type" evidence="1">
    <location>
        <begin position="17"/>
        <end position="71"/>
    </location>
</feature>
<organism evidence="2 3">
    <name type="scientific">Caulobacter ginsengisoli</name>
    <dbReference type="NCBI Taxonomy" id="400775"/>
    <lineage>
        <taxon>Bacteria</taxon>
        <taxon>Pseudomonadati</taxon>
        <taxon>Pseudomonadota</taxon>
        <taxon>Alphaproteobacteria</taxon>
        <taxon>Caulobacterales</taxon>
        <taxon>Caulobacteraceae</taxon>
        <taxon>Caulobacter</taxon>
    </lineage>
</organism>
<dbReference type="RefSeq" id="WP_307352187.1">
    <property type="nucleotide sequence ID" value="NZ_JAUSVS010000010.1"/>
</dbReference>
<dbReference type="Proteomes" id="UP001228905">
    <property type="component" value="Unassembled WGS sequence"/>
</dbReference>
<dbReference type="SMART" id="SM00530">
    <property type="entry name" value="HTH_XRE"/>
    <property type="match status" value="1"/>
</dbReference>
<evidence type="ECO:0000259" key="1">
    <source>
        <dbReference type="PROSITE" id="PS50943"/>
    </source>
</evidence>
<dbReference type="EMBL" id="JAUSVS010000010">
    <property type="protein sequence ID" value="MDQ0466238.1"/>
    <property type="molecule type" value="Genomic_DNA"/>
</dbReference>
<protein>
    <submittedName>
        <fullName evidence="2">Transcriptional regulator with XRE-family HTH domain</fullName>
    </submittedName>
</protein>
<evidence type="ECO:0000313" key="3">
    <source>
        <dbReference type="Proteomes" id="UP001228905"/>
    </source>
</evidence>
<dbReference type="PROSITE" id="PS50943">
    <property type="entry name" value="HTH_CROC1"/>
    <property type="match status" value="1"/>
</dbReference>
<dbReference type="InterPro" id="IPR010982">
    <property type="entry name" value="Lambda_DNA-bd_dom_sf"/>
</dbReference>
<evidence type="ECO:0000313" key="2">
    <source>
        <dbReference type="EMBL" id="MDQ0466238.1"/>
    </source>
</evidence>
<dbReference type="InterPro" id="IPR001387">
    <property type="entry name" value="Cro/C1-type_HTH"/>
</dbReference>
<dbReference type="Gene3D" id="1.10.260.40">
    <property type="entry name" value="lambda repressor-like DNA-binding domains"/>
    <property type="match status" value="1"/>
</dbReference>
<name>A0ABU0IW54_9CAUL</name>
<comment type="caution">
    <text evidence="2">The sequence shown here is derived from an EMBL/GenBank/DDBJ whole genome shotgun (WGS) entry which is preliminary data.</text>
</comment>
<gene>
    <name evidence="2" type="ORF">QO010_004031</name>
</gene>
<dbReference type="CDD" id="cd00093">
    <property type="entry name" value="HTH_XRE"/>
    <property type="match status" value="1"/>
</dbReference>